<evidence type="ECO:0000256" key="2">
    <source>
        <dbReference type="SAM" id="SignalP"/>
    </source>
</evidence>
<keyword evidence="2" id="KW-0732">Signal</keyword>
<name>A0A4U7ATS7_9PEZI</name>
<feature type="signal peptide" evidence="2">
    <location>
        <begin position="1"/>
        <end position="24"/>
    </location>
</feature>
<organism evidence="3 4">
    <name type="scientific">Elsinoe australis</name>
    <dbReference type="NCBI Taxonomy" id="40998"/>
    <lineage>
        <taxon>Eukaryota</taxon>
        <taxon>Fungi</taxon>
        <taxon>Dikarya</taxon>
        <taxon>Ascomycota</taxon>
        <taxon>Pezizomycotina</taxon>
        <taxon>Dothideomycetes</taxon>
        <taxon>Dothideomycetidae</taxon>
        <taxon>Myriangiales</taxon>
        <taxon>Elsinoaceae</taxon>
        <taxon>Elsinoe</taxon>
    </lineage>
</organism>
<dbReference type="AlphaFoldDB" id="A0A4U7ATS7"/>
<evidence type="ECO:0000313" key="4">
    <source>
        <dbReference type="Proteomes" id="UP000308133"/>
    </source>
</evidence>
<reference evidence="3 4" key="1">
    <citation type="submission" date="2018-02" db="EMBL/GenBank/DDBJ databases">
        <title>Draft genome sequences of Elsinoe sp., causing black scab on jojoba.</title>
        <authorList>
            <person name="Stodart B."/>
            <person name="Jeffress S."/>
            <person name="Ash G."/>
            <person name="Arun Chinnappa K."/>
        </authorList>
    </citation>
    <scope>NUCLEOTIDE SEQUENCE [LARGE SCALE GENOMIC DNA]</scope>
    <source>
        <strain evidence="3 4">Hillstone_2</strain>
    </source>
</reference>
<feature type="compositionally biased region" description="Polar residues" evidence="1">
    <location>
        <begin position="84"/>
        <end position="93"/>
    </location>
</feature>
<feature type="compositionally biased region" description="Low complexity" evidence="1">
    <location>
        <begin position="134"/>
        <end position="144"/>
    </location>
</feature>
<feature type="compositionally biased region" description="Low complexity" evidence="1">
    <location>
        <begin position="386"/>
        <end position="400"/>
    </location>
</feature>
<comment type="caution">
    <text evidence="3">The sequence shown here is derived from an EMBL/GenBank/DDBJ whole genome shotgun (WGS) entry which is preliminary data.</text>
</comment>
<feature type="compositionally biased region" description="Low complexity" evidence="1">
    <location>
        <begin position="240"/>
        <end position="252"/>
    </location>
</feature>
<feature type="region of interest" description="Disordered" evidence="1">
    <location>
        <begin position="79"/>
        <end position="426"/>
    </location>
</feature>
<feature type="chain" id="PRO_5020507739" evidence="2">
    <location>
        <begin position="25"/>
        <end position="426"/>
    </location>
</feature>
<gene>
    <name evidence="3" type="ORF">C1H76_6285</name>
</gene>
<dbReference type="EMBL" id="PTQR01000080">
    <property type="protein sequence ID" value="TKX21788.1"/>
    <property type="molecule type" value="Genomic_DNA"/>
</dbReference>
<feature type="compositionally biased region" description="Low complexity" evidence="1">
    <location>
        <begin position="286"/>
        <end position="296"/>
    </location>
</feature>
<feature type="compositionally biased region" description="Polar residues" evidence="1">
    <location>
        <begin position="186"/>
        <end position="198"/>
    </location>
</feature>
<feature type="compositionally biased region" description="Gly residues" evidence="1">
    <location>
        <begin position="110"/>
        <end position="133"/>
    </location>
</feature>
<feature type="compositionally biased region" description="Low complexity" evidence="1">
    <location>
        <begin position="328"/>
        <end position="352"/>
    </location>
</feature>
<proteinExistence type="predicted"/>
<sequence length="426" mass="45568">MVQLTTKSVFSIFLPLILVHLASAAPIDQTPGASGVESYNGPNVFGPESGISKRDDFASEFLDNDIKVPVQMTKRDAQYGGFGQDQQGSQPNYQDAGGPYELDGSPVGQLGRGQNGQGGEYGGQGGGSSGSYGGQDQSGSTHGQGPPGPAVPGQTAPGQASQGQAPSGQAPPGQAPTPPGQAPGTKPTSTWGKLTNSFKGKIGTLTRGQTAPLQPVKRDAQTDTFDESGNPVPADDGSYPQEQPQEGAGEPQMSDQLPEQQPDDMQVQQLTRREAQDGSYDYNNAPDDSSNPPEQQQQDDEEESQLTRREAQDDSYGYNIPQDDGTMPPEQQQQESTGEQQPADDGSYQQQDDYQEPQLTRREAQDGSFDDYGNPLPADDGNVPPEQQEQQQQQQQQQQQAENEPQMPNGAPEEQPGDFQEQQITT</sequence>
<feature type="compositionally biased region" description="Low complexity" evidence="1">
    <location>
        <begin position="151"/>
        <end position="172"/>
    </location>
</feature>
<evidence type="ECO:0000256" key="1">
    <source>
        <dbReference type="SAM" id="MobiDB-lite"/>
    </source>
</evidence>
<accession>A0A4U7ATS7</accession>
<evidence type="ECO:0000313" key="3">
    <source>
        <dbReference type="EMBL" id="TKX21788.1"/>
    </source>
</evidence>
<protein>
    <submittedName>
        <fullName evidence="3">Uncharacterized protein</fullName>
    </submittedName>
</protein>
<dbReference type="Proteomes" id="UP000308133">
    <property type="component" value="Unassembled WGS sequence"/>
</dbReference>